<dbReference type="AlphaFoldDB" id="A0ABD1VW93"/>
<keyword evidence="2" id="KW-1185">Reference proteome</keyword>
<reference evidence="2" key="1">
    <citation type="submission" date="2024-07" db="EMBL/GenBank/DDBJ databases">
        <title>Two chromosome-level genome assemblies of Korean endemic species Abeliophyllum distichum and Forsythia ovata (Oleaceae).</title>
        <authorList>
            <person name="Jang H."/>
        </authorList>
    </citation>
    <scope>NUCLEOTIDE SEQUENCE [LARGE SCALE GENOMIC DNA]</scope>
</reference>
<gene>
    <name evidence="1" type="ORF">Adt_02659</name>
</gene>
<evidence type="ECO:0000313" key="1">
    <source>
        <dbReference type="EMBL" id="KAL2541681.1"/>
    </source>
</evidence>
<protein>
    <submittedName>
        <fullName evidence="1">Uncharacterized protein</fullName>
    </submittedName>
</protein>
<dbReference type="Proteomes" id="UP001604336">
    <property type="component" value="Unassembled WGS sequence"/>
</dbReference>
<name>A0ABD1VW93_9LAMI</name>
<organism evidence="1 2">
    <name type="scientific">Abeliophyllum distichum</name>
    <dbReference type="NCBI Taxonomy" id="126358"/>
    <lineage>
        <taxon>Eukaryota</taxon>
        <taxon>Viridiplantae</taxon>
        <taxon>Streptophyta</taxon>
        <taxon>Embryophyta</taxon>
        <taxon>Tracheophyta</taxon>
        <taxon>Spermatophyta</taxon>
        <taxon>Magnoliopsida</taxon>
        <taxon>eudicotyledons</taxon>
        <taxon>Gunneridae</taxon>
        <taxon>Pentapetalae</taxon>
        <taxon>asterids</taxon>
        <taxon>lamiids</taxon>
        <taxon>Lamiales</taxon>
        <taxon>Oleaceae</taxon>
        <taxon>Forsythieae</taxon>
        <taxon>Abeliophyllum</taxon>
    </lineage>
</organism>
<dbReference type="EMBL" id="JBFOLK010000001">
    <property type="protein sequence ID" value="KAL2541681.1"/>
    <property type="molecule type" value="Genomic_DNA"/>
</dbReference>
<sequence length="157" mass="17900">MAFQNKITSCTINKSKYCEFHKDYGHTTENCKTLQQIKNLRPRSNVGSMRPAGQWCCPQHNANKSMAGTINMIIEGTASFENLRNSNKNMPDLHPPSTSTHIILAPNGDDRIMFGKKDLQDGIEVQPSCKLGTKTMISRWIEWIIRYTRIETLNNIE</sequence>
<evidence type="ECO:0000313" key="2">
    <source>
        <dbReference type="Proteomes" id="UP001604336"/>
    </source>
</evidence>
<comment type="caution">
    <text evidence="1">The sequence shown here is derived from an EMBL/GenBank/DDBJ whole genome shotgun (WGS) entry which is preliminary data.</text>
</comment>
<proteinExistence type="predicted"/>
<accession>A0ABD1VW93</accession>